<dbReference type="InterPro" id="IPR032466">
    <property type="entry name" value="Metal_Hydrolase"/>
</dbReference>
<dbReference type="CDD" id="cd01299">
    <property type="entry name" value="Met_dep_hydrolase_A"/>
    <property type="match status" value="1"/>
</dbReference>
<dbReference type="PANTHER" id="PTHR43135:SF3">
    <property type="entry name" value="ALPHA-D-RIBOSE 1-METHYLPHOSPHONATE 5-TRIPHOSPHATE DIPHOSPHATASE"/>
    <property type="match status" value="1"/>
</dbReference>
<sequence>MLVLHGGTIIDGTGTDPVTGSALRVDGERIAGFGAAEGAVNLDVDGLTVLPGLIDLHAHLGLVDFGEAGMPPALIAAAAFENLGLCLEAGFTTVRELGGLDGGMVQALRQGAVRGPRLLPSGPLLCQSGGHGDLGPSYLSHGHDVPSIPGLIQRSQVCDGADEVRRAARMAFRHGATQLKMCVSGGVVSHNDAMEDTQFSVAEMRAAVEEARARGTYVTAHAHNADAIRMGLEAGIECFEHATYLTEEVAAQVAAAGAALDFTVSICELLRDQAAEWGVPETGLPKLEGAAKAAGESLLMAREHGILVGSGSDLLGRAQNRRGLEIAHRAGLVGAMAAIVTATSSNARILRLDDELGTLRAGKRADVIAVSGDPLAEPELFDDPSRVVLVIQDGRIVKDTLNLATP</sequence>
<reference evidence="2" key="2">
    <citation type="submission" date="2020-09" db="EMBL/GenBank/DDBJ databases">
        <authorList>
            <person name="Sun Q."/>
            <person name="Zhou Y."/>
        </authorList>
    </citation>
    <scope>NUCLEOTIDE SEQUENCE</scope>
    <source>
        <strain evidence="2">CGMCC 4.7430</strain>
    </source>
</reference>
<dbReference type="AlphaFoldDB" id="A0A918A6N8"/>
<name>A0A918A6N8_9ACTN</name>
<feature type="domain" description="Amidohydrolase-related" evidence="1">
    <location>
        <begin position="48"/>
        <end position="397"/>
    </location>
</feature>
<proteinExistence type="predicted"/>
<dbReference type="GO" id="GO:0016810">
    <property type="term" value="F:hydrolase activity, acting on carbon-nitrogen (but not peptide) bonds"/>
    <property type="evidence" value="ECO:0007669"/>
    <property type="project" value="InterPro"/>
</dbReference>
<dbReference type="Gene3D" id="2.30.40.10">
    <property type="entry name" value="Urease, subunit C, domain 1"/>
    <property type="match status" value="1"/>
</dbReference>
<dbReference type="InterPro" id="IPR057744">
    <property type="entry name" value="OTAase-like"/>
</dbReference>
<comment type="caution">
    <text evidence="2">The sequence shown here is derived from an EMBL/GenBank/DDBJ whole genome shotgun (WGS) entry which is preliminary data.</text>
</comment>
<dbReference type="InterPro" id="IPR006680">
    <property type="entry name" value="Amidohydro-rel"/>
</dbReference>
<reference evidence="2" key="1">
    <citation type="journal article" date="2014" name="Int. J. Syst. Evol. Microbiol.">
        <title>Complete genome sequence of Corynebacterium casei LMG S-19264T (=DSM 44701T), isolated from a smear-ripened cheese.</title>
        <authorList>
            <consortium name="US DOE Joint Genome Institute (JGI-PGF)"/>
            <person name="Walter F."/>
            <person name="Albersmeier A."/>
            <person name="Kalinowski J."/>
            <person name="Ruckert C."/>
        </authorList>
    </citation>
    <scope>NUCLEOTIDE SEQUENCE</scope>
    <source>
        <strain evidence="2">CGMCC 4.7430</strain>
    </source>
</reference>
<evidence type="ECO:0000313" key="3">
    <source>
        <dbReference type="Proteomes" id="UP000660745"/>
    </source>
</evidence>
<protein>
    <submittedName>
        <fullName evidence="2">Amidohydrolase</fullName>
    </submittedName>
</protein>
<keyword evidence="3" id="KW-1185">Reference proteome</keyword>
<evidence type="ECO:0000313" key="2">
    <source>
        <dbReference type="EMBL" id="GGP06777.1"/>
    </source>
</evidence>
<dbReference type="EMBL" id="BMNK01000004">
    <property type="protein sequence ID" value="GGP06777.1"/>
    <property type="molecule type" value="Genomic_DNA"/>
</dbReference>
<dbReference type="SUPFAM" id="SSF51338">
    <property type="entry name" value="Composite domain of metallo-dependent hydrolases"/>
    <property type="match status" value="1"/>
</dbReference>
<dbReference type="SUPFAM" id="SSF51556">
    <property type="entry name" value="Metallo-dependent hydrolases"/>
    <property type="match status" value="1"/>
</dbReference>
<accession>A0A918A6N8</accession>
<gene>
    <name evidence="2" type="ORF">GCM10012278_32020</name>
</gene>
<dbReference type="Gene3D" id="3.20.20.140">
    <property type="entry name" value="Metal-dependent hydrolases"/>
    <property type="match status" value="1"/>
</dbReference>
<dbReference type="RefSeq" id="WP_189139355.1">
    <property type="nucleotide sequence ID" value="NZ_BMNK01000004.1"/>
</dbReference>
<dbReference type="Proteomes" id="UP000660745">
    <property type="component" value="Unassembled WGS sequence"/>
</dbReference>
<dbReference type="InterPro" id="IPR011059">
    <property type="entry name" value="Metal-dep_hydrolase_composite"/>
</dbReference>
<dbReference type="InterPro" id="IPR051781">
    <property type="entry name" value="Metallo-dep_Hydrolase"/>
</dbReference>
<organism evidence="2 3">
    <name type="scientific">Nonomuraea glycinis</name>
    <dbReference type="NCBI Taxonomy" id="2047744"/>
    <lineage>
        <taxon>Bacteria</taxon>
        <taxon>Bacillati</taxon>
        <taxon>Actinomycetota</taxon>
        <taxon>Actinomycetes</taxon>
        <taxon>Streptosporangiales</taxon>
        <taxon>Streptosporangiaceae</taxon>
        <taxon>Nonomuraea</taxon>
    </lineage>
</organism>
<dbReference type="PANTHER" id="PTHR43135">
    <property type="entry name" value="ALPHA-D-RIBOSE 1-METHYLPHOSPHONATE 5-TRIPHOSPHATE DIPHOSPHATASE"/>
    <property type="match status" value="1"/>
</dbReference>
<dbReference type="Pfam" id="PF01979">
    <property type="entry name" value="Amidohydro_1"/>
    <property type="match status" value="1"/>
</dbReference>
<evidence type="ECO:0000259" key="1">
    <source>
        <dbReference type="Pfam" id="PF01979"/>
    </source>
</evidence>